<feature type="transmembrane region" description="Helical" evidence="1">
    <location>
        <begin position="21"/>
        <end position="40"/>
    </location>
</feature>
<sequence length="143" mass="16562">MKQIQQIPSREGLRRSSLFSLLFSRSFPVFFLSVVFLSSSSYSTRFHSHPTQRSFPRISYVWIITIRDQLRLVITGFSVIVCLYSSIVRFRVDLQLLIDPPARSTTIAVSRDVRVDCWVLNLSHKLRAACPCFFSLTRMPSTR</sequence>
<name>A0A2J5HDU5_9EURO</name>
<accession>A0A2J5HDU5</accession>
<keyword evidence="1" id="KW-1133">Transmembrane helix</keyword>
<feature type="transmembrane region" description="Helical" evidence="1">
    <location>
        <begin position="60"/>
        <end position="84"/>
    </location>
</feature>
<proteinExistence type="predicted"/>
<reference evidence="3" key="1">
    <citation type="submission" date="2017-12" db="EMBL/GenBank/DDBJ databases">
        <authorList>
            <consortium name="DOE Joint Genome Institute"/>
            <person name="Mondo S.J."/>
            <person name="Kjaerbolling I."/>
            <person name="Vesth T.C."/>
            <person name="Frisvad J.C."/>
            <person name="Nybo J.L."/>
            <person name="Theobald S."/>
            <person name="Kuo A."/>
            <person name="Bowyer P."/>
            <person name="Matsuda Y."/>
            <person name="Lyhne E.K."/>
            <person name="Kogle M.E."/>
            <person name="Clum A."/>
            <person name="Lipzen A."/>
            <person name="Salamov A."/>
            <person name="Ngan C.Y."/>
            <person name="Daum C."/>
            <person name="Chiniquy J."/>
            <person name="Barry K."/>
            <person name="LaButti K."/>
            <person name="Haridas S."/>
            <person name="Simmons B.A."/>
            <person name="Magnuson J.K."/>
            <person name="Mortensen U.H."/>
            <person name="Larsen T.O."/>
            <person name="Grigoriev I.V."/>
            <person name="Baker S.E."/>
            <person name="Andersen M.R."/>
            <person name="Nordberg H.P."/>
            <person name="Cantor M.N."/>
            <person name="Hua S.X."/>
        </authorList>
    </citation>
    <scope>NUCLEOTIDE SEQUENCE [LARGE SCALE GENOMIC DNA]</scope>
    <source>
        <strain evidence="3">IBT 19404</strain>
    </source>
</reference>
<protein>
    <recommendedName>
        <fullName evidence="4">Transmembrane protein</fullName>
    </recommendedName>
</protein>
<organism evidence="2 3">
    <name type="scientific">Aspergillus taichungensis</name>
    <dbReference type="NCBI Taxonomy" id="482145"/>
    <lineage>
        <taxon>Eukaryota</taxon>
        <taxon>Fungi</taxon>
        <taxon>Dikarya</taxon>
        <taxon>Ascomycota</taxon>
        <taxon>Pezizomycotina</taxon>
        <taxon>Eurotiomycetes</taxon>
        <taxon>Eurotiomycetidae</taxon>
        <taxon>Eurotiales</taxon>
        <taxon>Aspergillaceae</taxon>
        <taxon>Aspergillus</taxon>
        <taxon>Aspergillus subgen. Circumdati</taxon>
    </lineage>
</organism>
<keyword evidence="1" id="KW-0812">Transmembrane</keyword>
<keyword evidence="3" id="KW-1185">Reference proteome</keyword>
<evidence type="ECO:0008006" key="4">
    <source>
        <dbReference type="Google" id="ProtNLM"/>
    </source>
</evidence>
<gene>
    <name evidence="2" type="ORF">BDW42DRAFT_47509</name>
</gene>
<evidence type="ECO:0000313" key="2">
    <source>
        <dbReference type="EMBL" id="PLN74921.1"/>
    </source>
</evidence>
<dbReference type="Proteomes" id="UP000235023">
    <property type="component" value="Unassembled WGS sequence"/>
</dbReference>
<evidence type="ECO:0000313" key="3">
    <source>
        <dbReference type="Proteomes" id="UP000235023"/>
    </source>
</evidence>
<dbReference type="OrthoDB" id="10526345at2759"/>
<keyword evidence="1" id="KW-0472">Membrane</keyword>
<dbReference type="EMBL" id="KZ559673">
    <property type="protein sequence ID" value="PLN74921.1"/>
    <property type="molecule type" value="Genomic_DNA"/>
</dbReference>
<evidence type="ECO:0000256" key="1">
    <source>
        <dbReference type="SAM" id="Phobius"/>
    </source>
</evidence>
<dbReference type="AlphaFoldDB" id="A0A2J5HDU5"/>